<keyword evidence="7" id="KW-0067">ATP-binding</keyword>
<evidence type="ECO:0000313" key="11">
    <source>
        <dbReference type="Proteomes" id="UP000180246"/>
    </source>
</evidence>
<dbReference type="InterPro" id="IPR003594">
    <property type="entry name" value="HATPase_dom"/>
</dbReference>
<protein>
    <recommendedName>
        <fullName evidence="2">histidine kinase</fullName>
        <ecNumber evidence="2">2.7.13.3</ecNumber>
    </recommendedName>
</protein>
<evidence type="ECO:0000256" key="6">
    <source>
        <dbReference type="ARBA" id="ARBA00022777"/>
    </source>
</evidence>
<dbReference type="Pfam" id="PF00512">
    <property type="entry name" value="HisKA"/>
    <property type="match status" value="1"/>
</dbReference>
<dbReference type="Pfam" id="PF02518">
    <property type="entry name" value="HATPase_c"/>
    <property type="match status" value="1"/>
</dbReference>
<dbReference type="Proteomes" id="UP000180246">
    <property type="component" value="Unassembled WGS sequence"/>
</dbReference>
<dbReference type="SMART" id="SM00388">
    <property type="entry name" value="HisKA"/>
    <property type="match status" value="1"/>
</dbReference>
<dbReference type="InterPro" id="IPR003661">
    <property type="entry name" value="HisK_dim/P_dom"/>
</dbReference>
<gene>
    <name evidence="10" type="ORF">LO55_2185</name>
</gene>
<evidence type="ECO:0000256" key="3">
    <source>
        <dbReference type="ARBA" id="ARBA00022553"/>
    </source>
</evidence>
<dbReference type="InterPro" id="IPR004358">
    <property type="entry name" value="Sig_transdc_His_kin-like_C"/>
</dbReference>
<organism evidence="10 11">
    <name type="scientific">Massilia timonae</name>
    <dbReference type="NCBI Taxonomy" id="47229"/>
    <lineage>
        <taxon>Bacteria</taxon>
        <taxon>Pseudomonadati</taxon>
        <taxon>Pseudomonadota</taxon>
        <taxon>Betaproteobacteria</taxon>
        <taxon>Burkholderiales</taxon>
        <taxon>Oxalobacteraceae</taxon>
        <taxon>Telluria group</taxon>
        <taxon>Massilia</taxon>
    </lineage>
</organism>
<dbReference type="Gene3D" id="3.30.565.10">
    <property type="entry name" value="Histidine kinase-like ATPase, C-terminal domain"/>
    <property type="match status" value="1"/>
</dbReference>
<sequence>MLALREVVFAEWEARVRERIVQARTVQHPILIDTLPVFYDNIAQSISPSYPRTSGVDGTTVAAEHGGERARVTSYDHAALIGEYQIFRMTLFEVLHRERVVLDHAEAHTIHASIDSGIQQAVEAFSLVNSGFRERFAAALTHDMRGPLSATMTGLELILLSNDPTRIKTVAAKALTNLQRMSGMVDELLDTMAFHSGENIRLSMDSVDILEVMKEVQADALAAYGPRVHVQGGSVVGCWDRAALKRAAENLVSNAVKYGVPGSPIDVQIQEVHGRLLLTVHNEGPPIPPAEQECIFQMYRRADAARKGQKQGWGVGLPYVRAVAESHGGSVGLDSDVERGTTFVIDIPLDARTLDAAPTLESAARPAS</sequence>
<evidence type="ECO:0000256" key="4">
    <source>
        <dbReference type="ARBA" id="ARBA00022679"/>
    </source>
</evidence>
<dbReference type="EC" id="2.7.13.3" evidence="2"/>
<dbReference type="PANTHER" id="PTHR42878:SF7">
    <property type="entry name" value="SENSOR HISTIDINE KINASE GLRK"/>
    <property type="match status" value="1"/>
</dbReference>
<dbReference type="Gene3D" id="1.10.287.130">
    <property type="match status" value="1"/>
</dbReference>
<accession>A0A1S2NDE6</accession>
<keyword evidence="6 10" id="KW-0418">Kinase</keyword>
<dbReference type="PANTHER" id="PTHR42878">
    <property type="entry name" value="TWO-COMPONENT HISTIDINE KINASE"/>
    <property type="match status" value="1"/>
</dbReference>
<dbReference type="SUPFAM" id="SSF55874">
    <property type="entry name" value="ATPase domain of HSP90 chaperone/DNA topoisomerase II/histidine kinase"/>
    <property type="match status" value="1"/>
</dbReference>
<comment type="caution">
    <text evidence="10">The sequence shown here is derived from an EMBL/GenBank/DDBJ whole genome shotgun (WGS) entry which is preliminary data.</text>
</comment>
<evidence type="ECO:0000256" key="2">
    <source>
        <dbReference type="ARBA" id="ARBA00012438"/>
    </source>
</evidence>
<evidence type="ECO:0000256" key="1">
    <source>
        <dbReference type="ARBA" id="ARBA00000085"/>
    </source>
</evidence>
<dbReference type="CDD" id="cd00082">
    <property type="entry name" value="HisKA"/>
    <property type="match status" value="1"/>
</dbReference>
<dbReference type="SMART" id="SM00387">
    <property type="entry name" value="HATPase_c"/>
    <property type="match status" value="1"/>
</dbReference>
<dbReference type="EMBL" id="JRYB01000001">
    <property type="protein sequence ID" value="OIJ42674.1"/>
    <property type="molecule type" value="Genomic_DNA"/>
</dbReference>
<dbReference type="GO" id="GO:0000156">
    <property type="term" value="F:phosphorelay response regulator activity"/>
    <property type="evidence" value="ECO:0007669"/>
    <property type="project" value="TreeGrafter"/>
</dbReference>
<reference evidence="10 11" key="1">
    <citation type="submission" date="2014-10" db="EMBL/GenBank/DDBJ databases">
        <authorList>
            <person name="Seo M.-J."/>
            <person name="Seok Y.J."/>
            <person name="Cha I.-T."/>
        </authorList>
    </citation>
    <scope>NUCLEOTIDE SEQUENCE [LARGE SCALE GENOMIC DNA]</scope>
    <source>
        <strain evidence="10 11">NEU</strain>
    </source>
</reference>
<keyword evidence="8" id="KW-0902">Two-component regulatory system</keyword>
<dbReference type="InterPro" id="IPR050351">
    <property type="entry name" value="BphY/WalK/GraS-like"/>
</dbReference>
<dbReference type="GO" id="GO:0000155">
    <property type="term" value="F:phosphorelay sensor kinase activity"/>
    <property type="evidence" value="ECO:0007669"/>
    <property type="project" value="InterPro"/>
</dbReference>
<proteinExistence type="predicted"/>
<feature type="domain" description="Histidine kinase" evidence="9">
    <location>
        <begin position="139"/>
        <end position="351"/>
    </location>
</feature>
<dbReference type="GO" id="GO:0030295">
    <property type="term" value="F:protein kinase activator activity"/>
    <property type="evidence" value="ECO:0007669"/>
    <property type="project" value="TreeGrafter"/>
</dbReference>
<evidence type="ECO:0000313" key="10">
    <source>
        <dbReference type="EMBL" id="OIJ42674.1"/>
    </source>
</evidence>
<evidence type="ECO:0000256" key="5">
    <source>
        <dbReference type="ARBA" id="ARBA00022741"/>
    </source>
</evidence>
<dbReference type="GO" id="GO:0007234">
    <property type="term" value="P:osmosensory signaling via phosphorelay pathway"/>
    <property type="evidence" value="ECO:0007669"/>
    <property type="project" value="TreeGrafter"/>
</dbReference>
<evidence type="ECO:0000256" key="7">
    <source>
        <dbReference type="ARBA" id="ARBA00022840"/>
    </source>
</evidence>
<dbReference type="InterPro" id="IPR036890">
    <property type="entry name" value="HATPase_C_sf"/>
</dbReference>
<evidence type="ECO:0000256" key="8">
    <source>
        <dbReference type="ARBA" id="ARBA00023012"/>
    </source>
</evidence>
<comment type="catalytic activity">
    <reaction evidence="1">
        <text>ATP + protein L-histidine = ADP + protein N-phospho-L-histidine.</text>
        <dbReference type="EC" id="2.7.13.3"/>
    </reaction>
</comment>
<keyword evidence="5" id="KW-0547">Nucleotide-binding</keyword>
<evidence type="ECO:0000259" key="9">
    <source>
        <dbReference type="PROSITE" id="PS50109"/>
    </source>
</evidence>
<dbReference type="AlphaFoldDB" id="A0A1S2NDE6"/>
<dbReference type="InterPro" id="IPR036097">
    <property type="entry name" value="HisK_dim/P_sf"/>
</dbReference>
<dbReference type="PRINTS" id="PR00344">
    <property type="entry name" value="BCTRLSENSOR"/>
</dbReference>
<dbReference type="SUPFAM" id="SSF47384">
    <property type="entry name" value="Homodimeric domain of signal transducing histidine kinase"/>
    <property type="match status" value="1"/>
</dbReference>
<dbReference type="GO" id="GO:0005524">
    <property type="term" value="F:ATP binding"/>
    <property type="evidence" value="ECO:0007669"/>
    <property type="project" value="UniProtKB-KW"/>
</dbReference>
<keyword evidence="3" id="KW-0597">Phosphoprotein</keyword>
<dbReference type="RefSeq" id="WP_071361460.1">
    <property type="nucleotide sequence ID" value="NZ_JRYB01000001.1"/>
</dbReference>
<dbReference type="PROSITE" id="PS50109">
    <property type="entry name" value="HIS_KIN"/>
    <property type="match status" value="1"/>
</dbReference>
<name>A0A1S2NDE6_9BURK</name>
<keyword evidence="4" id="KW-0808">Transferase</keyword>
<dbReference type="InterPro" id="IPR005467">
    <property type="entry name" value="His_kinase_dom"/>
</dbReference>